<feature type="domain" description="Glycosyltransferase RgtA/B/C/D-like" evidence="9">
    <location>
        <begin position="87"/>
        <end position="230"/>
    </location>
</feature>
<evidence type="ECO:0000256" key="7">
    <source>
        <dbReference type="ARBA" id="ARBA00023136"/>
    </source>
</evidence>
<evidence type="ECO:0000256" key="3">
    <source>
        <dbReference type="ARBA" id="ARBA00022676"/>
    </source>
</evidence>
<keyword evidence="4" id="KW-0808">Transferase</keyword>
<accession>A0A1F6LJ29</accession>
<feature type="transmembrane region" description="Helical" evidence="8">
    <location>
        <begin position="357"/>
        <end position="375"/>
    </location>
</feature>
<evidence type="ECO:0000256" key="4">
    <source>
        <dbReference type="ARBA" id="ARBA00022679"/>
    </source>
</evidence>
<feature type="transmembrane region" description="Helical" evidence="8">
    <location>
        <begin position="276"/>
        <end position="292"/>
    </location>
</feature>
<keyword evidence="2" id="KW-1003">Cell membrane</keyword>
<feature type="transmembrane region" description="Helical" evidence="8">
    <location>
        <begin position="87"/>
        <end position="120"/>
    </location>
</feature>
<dbReference type="GO" id="GO:0005886">
    <property type="term" value="C:plasma membrane"/>
    <property type="evidence" value="ECO:0007669"/>
    <property type="project" value="UniProtKB-SubCell"/>
</dbReference>
<dbReference type="EMBL" id="MFPS01000007">
    <property type="protein sequence ID" value="OGH59412.1"/>
    <property type="molecule type" value="Genomic_DNA"/>
</dbReference>
<dbReference type="PANTHER" id="PTHR33908:SF11">
    <property type="entry name" value="MEMBRANE PROTEIN"/>
    <property type="match status" value="1"/>
</dbReference>
<keyword evidence="6 8" id="KW-1133">Transmembrane helix</keyword>
<feature type="transmembrane region" description="Helical" evidence="8">
    <location>
        <begin position="304"/>
        <end position="320"/>
    </location>
</feature>
<feature type="transmembrane region" description="Helical" evidence="8">
    <location>
        <begin position="127"/>
        <end position="144"/>
    </location>
</feature>
<dbReference type="Pfam" id="PF13231">
    <property type="entry name" value="PMT_2"/>
    <property type="match status" value="1"/>
</dbReference>
<dbReference type="InterPro" id="IPR050297">
    <property type="entry name" value="LipidA_mod_glycosyltrf_83"/>
</dbReference>
<organism evidence="10 11">
    <name type="scientific">Candidatus Magasanikbacteria bacterium RIFCSPHIGHO2_01_FULL_33_34</name>
    <dbReference type="NCBI Taxonomy" id="1798671"/>
    <lineage>
        <taxon>Bacteria</taxon>
        <taxon>Candidatus Magasanikiibacteriota</taxon>
    </lineage>
</organism>
<name>A0A1F6LJ29_9BACT</name>
<sequence length="486" mass="56986">MNINKAVSFLDKNYKKILIPIILGIFLYSIFYGFPDSPSPWLDEGINIGIVKTWVETGVYSFRLSPEDYVSQLPWLITNNYPVLAPIALSFLLFGIGLWQVKIVMIMFIFVFLFLTFFFVKDRYSEKSAYISIALLVSFLPLYGNGLTGANGELPGITFLLASFFFLNSEKIWKTLLAGFLIGICVATKPLFLPILFALAVEELYFAYKSKRVEWKRWLLLFVGMILPLFLWFKTLFPGELTIGYLKETFDYYSNSQITNEGTLKANFLKFFTESTPIHFLLLVVFFCFFKIKSNSRKLSREEMIFWIFLVVDVVYFLKSPGWYRYFFPAHIIALIFAGPAFLYCKKYFDHKVYIKKILGFAFIFLLSVQTFHLINSRGDILYHNKSPRIFAEYLNKNIEEDKVLFMVDQAAIGFLVQHKNTYHNYRINSHLRVGKNLFKEFPYPDYIVAIYPEDNELLKDYLSELEENFEEVKREGKHILYKIKD</sequence>
<evidence type="ECO:0000256" key="1">
    <source>
        <dbReference type="ARBA" id="ARBA00004651"/>
    </source>
</evidence>
<dbReference type="GO" id="GO:0009103">
    <property type="term" value="P:lipopolysaccharide biosynthetic process"/>
    <property type="evidence" value="ECO:0007669"/>
    <property type="project" value="UniProtKB-ARBA"/>
</dbReference>
<evidence type="ECO:0000256" key="5">
    <source>
        <dbReference type="ARBA" id="ARBA00022692"/>
    </source>
</evidence>
<evidence type="ECO:0000256" key="2">
    <source>
        <dbReference type="ARBA" id="ARBA00022475"/>
    </source>
</evidence>
<evidence type="ECO:0000256" key="6">
    <source>
        <dbReference type="ARBA" id="ARBA00022989"/>
    </source>
</evidence>
<dbReference type="PANTHER" id="PTHR33908">
    <property type="entry name" value="MANNOSYLTRANSFERASE YKCB-RELATED"/>
    <property type="match status" value="1"/>
</dbReference>
<dbReference type="GO" id="GO:0016763">
    <property type="term" value="F:pentosyltransferase activity"/>
    <property type="evidence" value="ECO:0007669"/>
    <property type="project" value="TreeGrafter"/>
</dbReference>
<feature type="transmembrane region" description="Helical" evidence="8">
    <location>
        <begin position="326"/>
        <end position="345"/>
    </location>
</feature>
<feature type="transmembrane region" description="Helical" evidence="8">
    <location>
        <begin position="218"/>
        <end position="237"/>
    </location>
</feature>
<comment type="caution">
    <text evidence="10">The sequence shown here is derived from an EMBL/GenBank/DDBJ whole genome shotgun (WGS) entry which is preliminary data.</text>
</comment>
<dbReference type="AlphaFoldDB" id="A0A1F6LJ29"/>
<dbReference type="Proteomes" id="UP000177067">
    <property type="component" value="Unassembled WGS sequence"/>
</dbReference>
<feature type="transmembrane region" description="Helical" evidence="8">
    <location>
        <begin position="176"/>
        <end position="206"/>
    </location>
</feature>
<proteinExistence type="predicted"/>
<evidence type="ECO:0000256" key="8">
    <source>
        <dbReference type="SAM" id="Phobius"/>
    </source>
</evidence>
<reference evidence="10 11" key="1">
    <citation type="journal article" date="2016" name="Nat. Commun.">
        <title>Thousands of microbial genomes shed light on interconnected biogeochemical processes in an aquifer system.</title>
        <authorList>
            <person name="Anantharaman K."/>
            <person name="Brown C.T."/>
            <person name="Hug L.A."/>
            <person name="Sharon I."/>
            <person name="Castelle C.J."/>
            <person name="Probst A.J."/>
            <person name="Thomas B.C."/>
            <person name="Singh A."/>
            <person name="Wilkins M.J."/>
            <person name="Karaoz U."/>
            <person name="Brodie E.L."/>
            <person name="Williams K.H."/>
            <person name="Hubbard S.S."/>
            <person name="Banfield J.F."/>
        </authorList>
    </citation>
    <scope>NUCLEOTIDE SEQUENCE [LARGE SCALE GENOMIC DNA]</scope>
</reference>
<evidence type="ECO:0000259" key="9">
    <source>
        <dbReference type="Pfam" id="PF13231"/>
    </source>
</evidence>
<keyword evidence="3" id="KW-0328">Glycosyltransferase</keyword>
<protein>
    <recommendedName>
        <fullName evidence="9">Glycosyltransferase RgtA/B/C/D-like domain-containing protein</fullName>
    </recommendedName>
</protein>
<evidence type="ECO:0000313" key="10">
    <source>
        <dbReference type="EMBL" id="OGH59412.1"/>
    </source>
</evidence>
<gene>
    <name evidence="10" type="ORF">A2725_01120</name>
</gene>
<comment type="subcellular location">
    <subcellularLocation>
        <location evidence="1">Cell membrane</location>
        <topology evidence="1">Multi-pass membrane protein</topology>
    </subcellularLocation>
</comment>
<keyword evidence="5 8" id="KW-0812">Transmembrane</keyword>
<feature type="transmembrane region" description="Helical" evidence="8">
    <location>
        <begin position="17"/>
        <end position="34"/>
    </location>
</feature>
<keyword evidence="7 8" id="KW-0472">Membrane</keyword>
<dbReference type="InterPro" id="IPR038731">
    <property type="entry name" value="RgtA/B/C-like"/>
</dbReference>
<evidence type="ECO:0000313" key="11">
    <source>
        <dbReference type="Proteomes" id="UP000177067"/>
    </source>
</evidence>